<feature type="region of interest" description="Disordered" evidence="1">
    <location>
        <begin position="30"/>
        <end position="54"/>
    </location>
</feature>
<evidence type="ECO:0000313" key="3">
    <source>
        <dbReference type="Proteomes" id="UP000828390"/>
    </source>
</evidence>
<dbReference type="EMBL" id="JAIWYP010000011">
    <property type="protein sequence ID" value="KAH3742083.1"/>
    <property type="molecule type" value="Genomic_DNA"/>
</dbReference>
<proteinExistence type="predicted"/>
<dbReference type="Proteomes" id="UP000828390">
    <property type="component" value="Unassembled WGS sequence"/>
</dbReference>
<organism evidence="2 3">
    <name type="scientific">Dreissena polymorpha</name>
    <name type="common">Zebra mussel</name>
    <name type="synonym">Mytilus polymorpha</name>
    <dbReference type="NCBI Taxonomy" id="45954"/>
    <lineage>
        <taxon>Eukaryota</taxon>
        <taxon>Metazoa</taxon>
        <taxon>Spiralia</taxon>
        <taxon>Lophotrochozoa</taxon>
        <taxon>Mollusca</taxon>
        <taxon>Bivalvia</taxon>
        <taxon>Autobranchia</taxon>
        <taxon>Heteroconchia</taxon>
        <taxon>Euheterodonta</taxon>
        <taxon>Imparidentia</taxon>
        <taxon>Neoheterodontei</taxon>
        <taxon>Myida</taxon>
        <taxon>Dreissenoidea</taxon>
        <taxon>Dreissenidae</taxon>
        <taxon>Dreissena</taxon>
    </lineage>
</organism>
<evidence type="ECO:0000313" key="2">
    <source>
        <dbReference type="EMBL" id="KAH3742083.1"/>
    </source>
</evidence>
<accession>A0A9D4DE28</accession>
<sequence length="65" mass="7245">MVPSRALLLVHFIKSCFTSKKEYNSLPRNAKLSPVDAKPHTTPIDSNQNAHDVGDTAEYELIDGY</sequence>
<evidence type="ECO:0000256" key="1">
    <source>
        <dbReference type="SAM" id="MobiDB-lite"/>
    </source>
</evidence>
<reference evidence="2" key="2">
    <citation type="submission" date="2020-11" db="EMBL/GenBank/DDBJ databases">
        <authorList>
            <person name="McCartney M.A."/>
            <person name="Auch B."/>
            <person name="Kono T."/>
            <person name="Mallez S."/>
            <person name="Becker A."/>
            <person name="Gohl D.M."/>
            <person name="Silverstein K.A.T."/>
            <person name="Koren S."/>
            <person name="Bechman K.B."/>
            <person name="Herman A."/>
            <person name="Abrahante J.E."/>
            <person name="Garbe J."/>
        </authorList>
    </citation>
    <scope>NUCLEOTIDE SEQUENCE</scope>
    <source>
        <strain evidence="2">Duluth1</strain>
        <tissue evidence="2">Whole animal</tissue>
    </source>
</reference>
<reference evidence="2" key="1">
    <citation type="journal article" date="2019" name="bioRxiv">
        <title>The Genome of the Zebra Mussel, Dreissena polymorpha: A Resource for Invasive Species Research.</title>
        <authorList>
            <person name="McCartney M.A."/>
            <person name="Auch B."/>
            <person name="Kono T."/>
            <person name="Mallez S."/>
            <person name="Zhang Y."/>
            <person name="Obille A."/>
            <person name="Becker A."/>
            <person name="Abrahante J.E."/>
            <person name="Garbe J."/>
            <person name="Badalamenti J.P."/>
            <person name="Herman A."/>
            <person name="Mangelson H."/>
            <person name="Liachko I."/>
            <person name="Sullivan S."/>
            <person name="Sone E.D."/>
            <person name="Koren S."/>
            <person name="Silverstein K.A.T."/>
            <person name="Beckman K.B."/>
            <person name="Gohl D.M."/>
        </authorList>
    </citation>
    <scope>NUCLEOTIDE SEQUENCE</scope>
    <source>
        <strain evidence="2">Duluth1</strain>
        <tissue evidence="2">Whole animal</tissue>
    </source>
</reference>
<protein>
    <submittedName>
        <fullName evidence="2">Uncharacterized protein</fullName>
    </submittedName>
</protein>
<gene>
    <name evidence="2" type="ORF">DPMN_048817</name>
</gene>
<keyword evidence="3" id="KW-1185">Reference proteome</keyword>
<name>A0A9D4DE28_DREPO</name>
<comment type="caution">
    <text evidence="2">The sequence shown here is derived from an EMBL/GenBank/DDBJ whole genome shotgun (WGS) entry which is preliminary data.</text>
</comment>
<dbReference type="AlphaFoldDB" id="A0A9D4DE28"/>